<dbReference type="PROSITE" id="PS50058">
    <property type="entry name" value="G_PROTEIN_GAMMA"/>
    <property type="match status" value="1"/>
</dbReference>
<reference evidence="4" key="1">
    <citation type="submission" date="2016-11" db="UniProtKB">
        <authorList>
            <consortium name="WormBaseParasite"/>
        </authorList>
    </citation>
    <scope>IDENTIFICATION</scope>
</reference>
<organism evidence="3 4">
    <name type="scientific">Heterorhabditis bacteriophora</name>
    <name type="common">Entomopathogenic nematode worm</name>
    <dbReference type="NCBI Taxonomy" id="37862"/>
    <lineage>
        <taxon>Eukaryota</taxon>
        <taxon>Metazoa</taxon>
        <taxon>Ecdysozoa</taxon>
        <taxon>Nematoda</taxon>
        <taxon>Chromadorea</taxon>
        <taxon>Rhabditida</taxon>
        <taxon>Rhabditina</taxon>
        <taxon>Rhabditomorpha</taxon>
        <taxon>Strongyloidea</taxon>
        <taxon>Heterorhabditidae</taxon>
        <taxon>Heterorhabditis</taxon>
    </lineage>
</organism>
<evidence type="ECO:0000313" key="3">
    <source>
        <dbReference type="Proteomes" id="UP000095283"/>
    </source>
</evidence>
<evidence type="ECO:0000259" key="2">
    <source>
        <dbReference type="PROSITE" id="PS50058"/>
    </source>
</evidence>
<keyword evidence="3" id="KW-1185">Reference proteome</keyword>
<name>A0A1I7WUT3_HETBA</name>
<proteinExistence type="predicted"/>
<dbReference type="Proteomes" id="UP000095283">
    <property type="component" value="Unplaced"/>
</dbReference>
<dbReference type="GO" id="GO:0007186">
    <property type="term" value="P:G protein-coupled receptor signaling pathway"/>
    <property type="evidence" value="ECO:0007669"/>
    <property type="project" value="InterPro"/>
</dbReference>
<evidence type="ECO:0000256" key="1">
    <source>
        <dbReference type="SAM" id="MobiDB-lite"/>
    </source>
</evidence>
<sequence>MSGRDQAIQQAKKHVEQLRGERNMRRTPVSLSAADLISLI</sequence>
<feature type="compositionally biased region" description="Basic and acidic residues" evidence="1">
    <location>
        <begin position="13"/>
        <end position="24"/>
    </location>
</feature>
<dbReference type="SUPFAM" id="SSF48670">
    <property type="entry name" value="Transducin (heterotrimeric G protein), gamma chain"/>
    <property type="match status" value="1"/>
</dbReference>
<protein>
    <submittedName>
        <fullName evidence="4">G protein gamma domain-containing protein</fullName>
    </submittedName>
</protein>
<dbReference type="WBParaSite" id="Hba_08939">
    <property type="protein sequence ID" value="Hba_08939"/>
    <property type="gene ID" value="Hba_08939"/>
</dbReference>
<dbReference type="InterPro" id="IPR015898">
    <property type="entry name" value="G-protein_gamma-like_dom"/>
</dbReference>
<dbReference type="InterPro" id="IPR036284">
    <property type="entry name" value="GGL_sf"/>
</dbReference>
<accession>A0A1I7WUT3</accession>
<evidence type="ECO:0000313" key="4">
    <source>
        <dbReference type="WBParaSite" id="Hba_08939"/>
    </source>
</evidence>
<dbReference type="AlphaFoldDB" id="A0A1I7WUT3"/>
<dbReference type="Gene3D" id="4.10.260.10">
    <property type="entry name" value="Transducin (heterotrimeric G protein), gamma chain"/>
    <property type="match status" value="1"/>
</dbReference>
<feature type="region of interest" description="Disordered" evidence="1">
    <location>
        <begin position="1"/>
        <end position="26"/>
    </location>
</feature>
<feature type="domain" description="G protein gamma" evidence="2">
    <location>
        <begin position="4"/>
        <end position="40"/>
    </location>
</feature>